<dbReference type="GO" id="GO:0008233">
    <property type="term" value="F:peptidase activity"/>
    <property type="evidence" value="ECO:0007669"/>
    <property type="project" value="UniProtKB-KW"/>
</dbReference>
<dbReference type="InterPro" id="IPR043128">
    <property type="entry name" value="Rev_trsase/Diguanyl_cyclase"/>
</dbReference>
<keyword evidence="3" id="KW-0548">Nucleotidyltransferase</keyword>
<evidence type="ECO:0000259" key="9">
    <source>
        <dbReference type="PROSITE" id="PS50158"/>
    </source>
</evidence>
<feature type="domain" description="Reverse transcriptase" evidence="10">
    <location>
        <begin position="450"/>
        <end position="629"/>
    </location>
</feature>
<dbReference type="InterPro" id="IPR000477">
    <property type="entry name" value="RT_dom"/>
</dbReference>
<dbReference type="GO" id="GO:0004519">
    <property type="term" value="F:endonuclease activity"/>
    <property type="evidence" value="ECO:0007669"/>
    <property type="project" value="UniProtKB-KW"/>
</dbReference>
<accession>A0A8S4QX25</accession>
<dbReference type="InterPro" id="IPR001878">
    <property type="entry name" value="Znf_CCHC"/>
</dbReference>
<dbReference type="PROSITE" id="PS50158">
    <property type="entry name" value="ZF_CCHC"/>
    <property type="match status" value="1"/>
</dbReference>
<dbReference type="PANTHER" id="PTHR37984">
    <property type="entry name" value="PROTEIN CBG26694"/>
    <property type="match status" value="1"/>
</dbReference>
<dbReference type="Gene3D" id="3.30.70.270">
    <property type="match status" value="1"/>
</dbReference>
<evidence type="ECO:0000256" key="7">
    <source>
        <dbReference type="ARBA" id="ARBA00022918"/>
    </source>
</evidence>
<dbReference type="InterPro" id="IPR043502">
    <property type="entry name" value="DNA/RNA_pol_sf"/>
</dbReference>
<dbReference type="Proteomes" id="UP000838756">
    <property type="component" value="Unassembled WGS sequence"/>
</dbReference>
<evidence type="ECO:0000256" key="4">
    <source>
        <dbReference type="ARBA" id="ARBA00022722"/>
    </source>
</evidence>
<name>A0A8S4QX25_9NEOP</name>
<dbReference type="Pfam" id="PF00078">
    <property type="entry name" value="RVT_1"/>
    <property type="match status" value="1"/>
</dbReference>
<evidence type="ECO:0000259" key="10">
    <source>
        <dbReference type="PROSITE" id="PS50878"/>
    </source>
</evidence>
<keyword evidence="8" id="KW-0863">Zinc-finger</keyword>
<dbReference type="PANTHER" id="PTHR37984:SF5">
    <property type="entry name" value="PROTEIN NYNRIN-LIKE"/>
    <property type="match status" value="1"/>
</dbReference>
<evidence type="ECO:0000256" key="1">
    <source>
        <dbReference type="ARBA" id="ARBA00022670"/>
    </source>
</evidence>
<dbReference type="GO" id="GO:0008270">
    <property type="term" value="F:zinc ion binding"/>
    <property type="evidence" value="ECO:0007669"/>
    <property type="project" value="UniProtKB-KW"/>
</dbReference>
<keyword evidence="6" id="KW-0378">Hydrolase</keyword>
<dbReference type="Gene3D" id="3.10.10.10">
    <property type="entry name" value="HIV Type 1 Reverse Transcriptase, subunit A, domain 1"/>
    <property type="match status" value="1"/>
</dbReference>
<evidence type="ECO:0000256" key="5">
    <source>
        <dbReference type="ARBA" id="ARBA00022759"/>
    </source>
</evidence>
<evidence type="ECO:0000313" key="12">
    <source>
        <dbReference type="Proteomes" id="UP000838756"/>
    </source>
</evidence>
<dbReference type="AlphaFoldDB" id="A0A8S4QX25"/>
<organism evidence="11 12">
    <name type="scientific">Pararge aegeria aegeria</name>
    <dbReference type="NCBI Taxonomy" id="348720"/>
    <lineage>
        <taxon>Eukaryota</taxon>
        <taxon>Metazoa</taxon>
        <taxon>Ecdysozoa</taxon>
        <taxon>Arthropoda</taxon>
        <taxon>Hexapoda</taxon>
        <taxon>Insecta</taxon>
        <taxon>Pterygota</taxon>
        <taxon>Neoptera</taxon>
        <taxon>Endopterygota</taxon>
        <taxon>Lepidoptera</taxon>
        <taxon>Glossata</taxon>
        <taxon>Ditrysia</taxon>
        <taxon>Papilionoidea</taxon>
        <taxon>Nymphalidae</taxon>
        <taxon>Satyrinae</taxon>
        <taxon>Satyrini</taxon>
        <taxon>Parargina</taxon>
        <taxon>Pararge</taxon>
    </lineage>
</organism>
<evidence type="ECO:0000256" key="8">
    <source>
        <dbReference type="PROSITE-ProRule" id="PRU00047"/>
    </source>
</evidence>
<keyword evidence="7" id="KW-0695">RNA-directed DNA polymerase</keyword>
<gene>
    <name evidence="11" type="primary">jg398</name>
    <name evidence="11" type="ORF">PAEG_LOCUS6501</name>
</gene>
<dbReference type="Gene3D" id="4.10.60.10">
    <property type="entry name" value="Zinc finger, CCHC-type"/>
    <property type="match status" value="1"/>
</dbReference>
<evidence type="ECO:0000256" key="6">
    <source>
        <dbReference type="ARBA" id="ARBA00022801"/>
    </source>
</evidence>
<dbReference type="EMBL" id="CAKXAJ010019953">
    <property type="protein sequence ID" value="CAH2219626.1"/>
    <property type="molecule type" value="Genomic_DNA"/>
</dbReference>
<dbReference type="GO" id="GO:0006508">
    <property type="term" value="P:proteolysis"/>
    <property type="evidence" value="ECO:0007669"/>
    <property type="project" value="UniProtKB-KW"/>
</dbReference>
<keyword evidence="8" id="KW-0862">Zinc</keyword>
<dbReference type="SUPFAM" id="SSF50630">
    <property type="entry name" value="Acid proteases"/>
    <property type="match status" value="1"/>
</dbReference>
<proteinExistence type="predicted"/>
<dbReference type="CDD" id="cd00303">
    <property type="entry name" value="retropepsin_like"/>
    <property type="match status" value="1"/>
</dbReference>
<keyword evidence="8" id="KW-0479">Metal-binding</keyword>
<dbReference type="PROSITE" id="PS50878">
    <property type="entry name" value="RT_POL"/>
    <property type="match status" value="1"/>
</dbReference>
<comment type="caution">
    <text evidence="11">The sequence shown here is derived from an EMBL/GenBank/DDBJ whole genome shotgun (WGS) entry which is preliminary data.</text>
</comment>
<keyword evidence="4" id="KW-0540">Nuclease</keyword>
<evidence type="ECO:0000256" key="3">
    <source>
        <dbReference type="ARBA" id="ARBA00022695"/>
    </source>
</evidence>
<sequence>MWLNVVEANAISFGWADEVVKYQALQKLRNTAKTWYDSLQKNETRWTSWKWKDWRNTLSDTFQIKRNTFLLLKQLLDTKPNDGQSLYEFYFQQKSKIDRLRLGFRENDIISIIVGTIGDTQLCNAAEAGSFKYCDDLASFLHSKVQQDLNNSNQQVINKKFASFSKSRFDTKPEVGSFQFPSTGSQLSNTNSRGQPTCFRCGEIGHKRNFCSVKDSVKCTFCLKSGHLELACKGKLKGKTEKDVEVKSVSSEKQKFFKNIFLNDKPCIAFIDMGSDCSLIVPSLVNKLGLLTRELEKPVKLTGFTNSITIEVNKAIESTLKIDKVELMVTMYVIDSLSDCEILIGRNFTEHRNIMYSRIGDSLLFDNVAIQVSMINVPNLNISCSDKEPILKNLLNKYPKCISNDLSTLGKTSSVELQIDLTTSKPVYQRPYRMSEQEKVITREIVDDLLHNGIIRHSNSSYASPALLVDKSSGEKRLCIDYRQLNKITVKEKYPMPMIEDLIDRLRGCTYFTSLDLKSGYYHIPIKEQDVHKTAFITSDGHYEFTRMPFGLSNGPAIFQRLMNTVLGNLRFGNIICYMDDLLIATNSLDENISSLEDVLNILSEHGFTLNITKCSFFQKKIGFLGYEISKEGIRPSPKKTECSPKLSNTN</sequence>
<dbReference type="OrthoDB" id="115435at2759"/>
<dbReference type="InterPro" id="IPR021109">
    <property type="entry name" value="Peptidase_aspartic_dom_sf"/>
</dbReference>
<keyword evidence="5" id="KW-0255">Endonuclease</keyword>
<dbReference type="InterPro" id="IPR050951">
    <property type="entry name" value="Retrovirus_Pol_polyprotein"/>
</dbReference>
<protein>
    <submittedName>
        <fullName evidence="11">Jg398 protein</fullName>
    </submittedName>
</protein>
<dbReference type="SUPFAM" id="SSF57756">
    <property type="entry name" value="Retrovirus zinc finger-like domains"/>
    <property type="match status" value="1"/>
</dbReference>
<dbReference type="CDD" id="cd01647">
    <property type="entry name" value="RT_LTR"/>
    <property type="match status" value="1"/>
</dbReference>
<reference evidence="11" key="1">
    <citation type="submission" date="2022-03" db="EMBL/GenBank/DDBJ databases">
        <authorList>
            <person name="Lindestad O."/>
        </authorList>
    </citation>
    <scope>NUCLEOTIDE SEQUENCE</scope>
</reference>
<keyword evidence="2" id="KW-0808">Transferase</keyword>
<keyword evidence="1" id="KW-0645">Protease</keyword>
<dbReference type="FunFam" id="3.10.10.10:FF:000007">
    <property type="entry name" value="Retrovirus-related Pol polyprotein from transposon 17.6-like Protein"/>
    <property type="match status" value="1"/>
</dbReference>
<dbReference type="GO" id="GO:0003676">
    <property type="term" value="F:nucleic acid binding"/>
    <property type="evidence" value="ECO:0007669"/>
    <property type="project" value="InterPro"/>
</dbReference>
<dbReference type="GO" id="GO:0003964">
    <property type="term" value="F:RNA-directed DNA polymerase activity"/>
    <property type="evidence" value="ECO:0007669"/>
    <property type="project" value="UniProtKB-KW"/>
</dbReference>
<dbReference type="SMART" id="SM00343">
    <property type="entry name" value="ZnF_C2HC"/>
    <property type="match status" value="2"/>
</dbReference>
<dbReference type="SUPFAM" id="SSF56672">
    <property type="entry name" value="DNA/RNA polymerases"/>
    <property type="match status" value="1"/>
</dbReference>
<evidence type="ECO:0000313" key="11">
    <source>
        <dbReference type="EMBL" id="CAH2219626.1"/>
    </source>
</evidence>
<dbReference type="Gene3D" id="2.40.70.10">
    <property type="entry name" value="Acid Proteases"/>
    <property type="match status" value="1"/>
</dbReference>
<evidence type="ECO:0000256" key="2">
    <source>
        <dbReference type="ARBA" id="ARBA00022679"/>
    </source>
</evidence>
<dbReference type="InterPro" id="IPR036875">
    <property type="entry name" value="Znf_CCHC_sf"/>
</dbReference>
<feature type="domain" description="CCHC-type" evidence="9">
    <location>
        <begin position="198"/>
        <end position="211"/>
    </location>
</feature>
<keyword evidence="12" id="KW-1185">Reference proteome</keyword>
<dbReference type="Pfam" id="PF13650">
    <property type="entry name" value="Asp_protease_2"/>
    <property type="match status" value="1"/>
</dbReference>